<protein>
    <recommendedName>
        <fullName evidence="3">histidine kinase</fullName>
        <ecNumber evidence="3">2.7.13.3</ecNumber>
    </recommendedName>
</protein>
<gene>
    <name evidence="10" type="ORF">SAMN05216551_104136</name>
</gene>
<dbReference type="PANTHER" id="PTHR43547:SF2">
    <property type="entry name" value="HYBRID SIGNAL TRANSDUCTION HISTIDINE KINASE C"/>
    <property type="match status" value="1"/>
</dbReference>
<dbReference type="SMART" id="SM00388">
    <property type="entry name" value="HisKA"/>
    <property type="match status" value="1"/>
</dbReference>
<dbReference type="Pfam" id="PF00512">
    <property type="entry name" value="HisKA"/>
    <property type="match status" value="1"/>
</dbReference>
<dbReference type="SUPFAM" id="SSF47384">
    <property type="entry name" value="Homodimeric domain of signal transducing histidine kinase"/>
    <property type="match status" value="1"/>
</dbReference>
<comment type="catalytic activity">
    <reaction evidence="1">
        <text>ATP + protein L-histidine = ADP + protein N-phospho-L-histidine.</text>
        <dbReference type="EC" id="2.7.13.3"/>
    </reaction>
</comment>
<dbReference type="InterPro" id="IPR011006">
    <property type="entry name" value="CheY-like_superfamily"/>
</dbReference>
<evidence type="ECO:0000259" key="9">
    <source>
        <dbReference type="PROSITE" id="PS50110"/>
    </source>
</evidence>
<evidence type="ECO:0000313" key="10">
    <source>
        <dbReference type="EMBL" id="SDV48072.1"/>
    </source>
</evidence>
<dbReference type="PANTHER" id="PTHR43547">
    <property type="entry name" value="TWO-COMPONENT HISTIDINE KINASE"/>
    <property type="match status" value="1"/>
</dbReference>
<dbReference type="PRINTS" id="PR00344">
    <property type="entry name" value="BCTRLSENSOR"/>
</dbReference>
<dbReference type="GO" id="GO:0000155">
    <property type="term" value="F:phosphorelay sensor kinase activity"/>
    <property type="evidence" value="ECO:0007669"/>
    <property type="project" value="InterPro"/>
</dbReference>
<dbReference type="GO" id="GO:0005886">
    <property type="term" value="C:plasma membrane"/>
    <property type="evidence" value="ECO:0007669"/>
    <property type="project" value="UniProtKB-SubCell"/>
</dbReference>
<dbReference type="SUPFAM" id="SSF55874">
    <property type="entry name" value="ATPase domain of HSP90 chaperone/DNA topoisomerase II/histidine kinase"/>
    <property type="match status" value="2"/>
</dbReference>
<dbReference type="PROSITE" id="PS50109">
    <property type="entry name" value="HIS_KIN"/>
    <property type="match status" value="1"/>
</dbReference>
<keyword evidence="11" id="KW-1185">Reference proteome</keyword>
<dbReference type="RefSeq" id="WP_091906958.1">
    <property type="nucleotide sequence ID" value="NZ_FNLO01000004.1"/>
</dbReference>
<dbReference type="SMART" id="SM00387">
    <property type="entry name" value="HATPase_c"/>
    <property type="match status" value="2"/>
</dbReference>
<dbReference type="CDD" id="cd00082">
    <property type="entry name" value="HisKA"/>
    <property type="match status" value="1"/>
</dbReference>
<dbReference type="Gene3D" id="1.10.287.130">
    <property type="match status" value="1"/>
</dbReference>
<dbReference type="Pfam" id="PF00072">
    <property type="entry name" value="Response_reg"/>
    <property type="match status" value="1"/>
</dbReference>
<dbReference type="InterPro" id="IPR036097">
    <property type="entry name" value="HisK_dim/P_sf"/>
</dbReference>
<dbReference type="FunFam" id="3.30.565.10:FF:000006">
    <property type="entry name" value="Sensor histidine kinase WalK"/>
    <property type="match status" value="1"/>
</dbReference>
<evidence type="ECO:0000256" key="6">
    <source>
        <dbReference type="ARBA" id="ARBA00022777"/>
    </source>
</evidence>
<evidence type="ECO:0000256" key="2">
    <source>
        <dbReference type="ARBA" id="ARBA00004429"/>
    </source>
</evidence>
<proteinExistence type="predicted"/>
<dbReference type="SMART" id="SM00448">
    <property type="entry name" value="REC"/>
    <property type="match status" value="1"/>
</dbReference>
<evidence type="ECO:0000256" key="4">
    <source>
        <dbReference type="ARBA" id="ARBA00022553"/>
    </source>
</evidence>
<dbReference type="OrthoDB" id="9768069at2"/>
<evidence type="ECO:0000313" key="11">
    <source>
        <dbReference type="Proteomes" id="UP000243719"/>
    </source>
</evidence>
<comment type="subcellular location">
    <subcellularLocation>
        <location evidence="2">Cell inner membrane</location>
        <topology evidence="2">Multi-pass membrane protein</topology>
    </subcellularLocation>
</comment>
<dbReference type="AlphaFoldDB" id="A0A1H2PN34"/>
<dbReference type="Gene3D" id="3.30.565.10">
    <property type="entry name" value="Histidine kinase-like ATPase, C-terminal domain"/>
    <property type="match status" value="2"/>
</dbReference>
<dbReference type="STRING" id="1770053.SAMN05216551_104136"/>
<organism evidence="10 11">
    <name type="scientific">Chitinasiproducens palmae</name>
    <dbReference type="NCBI Taxonomy" id="1770053"/>
    <lineage>
        <taxon>Bacteria</taxon>
        <taxon>Pseudomonadati</taxon>
        <taxon>Pseudomonadota</taxon>
        <taxon>Betaproteobacteria</taxon>
        <taxon>Burkholderiales</taxon>
        <taxon>Burkholderiaceae</taxon>
        <taxon>Chitinasiproducens</taxon>
    </lineage>
</organism>
<dbReference type="EMBL" id="FNLO01000004">
    <property type="protein sequence ID" value="SDV48072.1"/>
    <property type="molecule type" value="Genomic_DNA"/>
</dbReference>
<dbReference type="SUPFAM" id="SSF52172">
    <property type="entry name" value="CheY-like"/>
    <property type="match status" value="1"/>
</dbReference>
<keyword evidence="5" id="KW-0808">Transferase</keyword>
<dbReference type="InterPro" id="IPR005467">
    <property type="entry name" value="His_kinase_dom"/>
</dbReference>
<evidence type="ECO:0000256" key="1">
    <source>
        <dbReference type="ARBA" id="ARBA00000085"/>
    </source>
</evidence>
<dbReference type="CDD" id="cd00075">
    <property type="entry name" value="HATPase"/>
    <property type="match status" value="1"/>
</dbReference>
<dbReference type="InterPro" id="IPR004358">
    <property type="entry name" value="Sig_transdc_His_kin-like_C"/>
</dbReference>
<feature type="domain" description="Response regulatory" evidence="9">
    <location>
        <begin position="440"/>
        <end position="556"/>
    </location>
</feature>
<dbReference type="InterPro" id="IPR003661">
    <property type="entry name" value="HisK_dim/P_dom"/>
</dbReference>
<evidence type="ECO:0000256" key="5">
    <source>
        <dbReference type="ARBA" id="ARBA00022679"/>
    </source>
</evidence>
<evidence type="ECO:0000256" key="7">
    <source>
        <dbReference type="PROSITE-ProRule" id="PRU00169"/>
    </source>
</evidence>
<feature type="domain" description="Histidine kinase" evidence="8">
    <location>
        <begin position="201"/>
        <end position="419"/>
    </location>
</feature>
<feature type="modified residue" description="4-aspartylphosphate" evidence="7">
    <location>
        <position position="489"/>
    </location>
</feature>
<evidence type="ECO:0000256" key="3">
    <source>
        <dbReference type="ARBA" id="ARBA00012438"/>
    </source>
</evidence>
<dbReference type="InterPro" id="IPR036890">
    <property type="entry name" value="HATPase_C_sf"/>
</dbReference>
<dbReference type="Pfam" id="PF02518">
    <property type="entry name" value="HATPase_c"/>
    <property type="match status" value="1"/>
</dbReference>
<name>A0A1H2PN34_9BURK</name>
<dbReference type="InterPro" id="IPR003594">
    <property type="entry name" value="HATPase_dom"/>
</dbReference>
<dbReference type="EC" id="2.7.13.3" evidence="3"/>
<sequence length="556" mass="59724">MKSLPILTSKLRKDLDVPLARQRARQIAAAFGLEALDQTRLATAVSEIARNAVAFAGEGRIEFAIRTDRDAPMLVVTVSDNGPGLPAAAVVRPGRGGRGDHDARGGLGIAGSRRLTDTFDIVSGGDGTTVELGMYVPALGQAALRERVASAAKDLTRTRDGDPLAELEQQNREILRTLDELRAHQLQLRQADQRKDEFLAMLAHELRNPLAAILNGIEFLRVQRSEDSAWGGIEEMMNRQARHLSRLVDDLLDVSRITQGTVQIRREPVEAATLIASATETCEALVGARSHRLTVELPDQPVWVDADVTRLTQVLGNLLNNAAKYTPSGGEIRLRLTREGSDAVFSVRDNGVGIDAAMLPKVFDLFARADSAINSSESGLGIGLTIVQRMAELHGGSVTVHSEGVGHGSEFLVRLPAVDAPAPASTLASADTEAAAPQGEILIVDDNVDSADSLALVLGLYDYRTRTAYGGLAALAAVEERMPRAVILDIGMPDLDGYEVARRLRARHGPEEMLLIGLSGYGDESVARRAAQSGFDHRLVKPVDMDALRKLLANLA</sequence>
<dbReference type="Gene3D" id="3.40.50.2300">
    <property type="match status" value="1"/>
</dbReference>
<dbReference type="Pfam" id="PF13581">
    <property type="entry name" value="HATPase_c_2"/>
    <property type="match status" value="1"/>
</dbReference>
<keyword evidence="6 10" id="KW-0418">Kinase</keyword>
<dbReference type="Proteomes" id="UP000243719">
    <property type="component" value="Unassembled WGS sequence"/>
</dbReference>
<dbReference type="InterPro" id="IPR001789">
    <property type="entry name" value="Sig_transdc_resp-reg_receiver"/>
</dbReference>
<accession>A0A1H2PN34</accession>
<dbReference type="PROSITE" id="PS50110">
    <property type="entry name" value="RESPONSE_REGULATORY"/>
    <property type="match status" value="1"/>
</dbReference>
<evidence type="ECO:0000259" key="8">
    <source>
        <dbReference type="PROSITE" id="PS50109"/>
    </source>
</evidence>
<keyword evidence="4 7" id="KW-0597">Phosphoprotein</keyword>
<reference evidence="11" key="1">
    <citation type="submission" date="2016-09" db="EMBL/GenBank/DDBJ databases">
        <authorList>
            <person name="Varghese N."/>
            <person name="Submissions S."/>
        </authorList>
    </citation>
    <scope>NUCLEOTIDE SEQUENCE [LARGE SCALE GENOMIC DNA]</scope>
    <source>
        <strain evidence="11">JS23</strain>
    </source>
</reference>